<dbReference type="InterPro" id="IPR029044">
    <property type="entry name" value="Nucleotide-diphossugar_trans"/>
</dbReference>
<keyword evidence="4" id="KW-1133">Transmembrane helix</keyword>
<keyword evidence="2" id="KW-0328">Glycosyltransferase</keyword>
<gene>
    <name evidence="6" type="ORF">SAMN05216490_2761</name>
</gene>
<proteinExistence type="inferred from homology"/>
<keyword evidence="3 6" id="KW-0808">Transferase</keyword>
<dbReference type="RefSeq" id="WP_232009276.1">
    <property type="nucleotide sequence ID" value="NZ_LT629740.1"/>
</dbReference>
<organism evidence="6 7">
    <name type="scientific">Mucilaginibacter mallensis</name>
    <dbReference type="NCBI Taxonomy" id="652787"/>
    <lineage>
        <taxon>Bacteria</taxon>
        <taxon>Pseudomonadati</taxon>
        <taxon>Bacteroidota</taxon>
        <taxon>Sphingobacteriia</taxon>
        <taxon>Sphingobacteriales</taxon>
        <taxon>Sphingobacteriaceae</taxon>
        <taxon>Mucilaginibacter</taxon>
    </lineage>
</organism>
<comment type="similarity">
    <text evidence="1">Belongs to the glycosyltransferase 2 family.</text>
</comment>
<dbReference type="InterPro" id="IPR001173">
    <property type="entry name" value="Glyco_trans_2-like"/>
</dbReference>
<evidence type="ECO:0000313" key="7">
    <source>
        <dbReference type="Proteomes" id="UP000199679"/>
    </source>
</evidence>
<feature type="transmembrane region" description="Helical" evidence="4">
    <location>
        <begin position="287"/>
        <end position="306"/>
    </location>
</feature>
<dbReference type="PANTHER" id="PTHR43630:SF1">
    <property type="entry name" value="POLY-BETA-1,6-N-ACETYL-D-GLUCOSAMINE SYNTHASE"/>
    <property type="match status" value="1"/>
</dbReference>
<feature type="domain" description="Glycosyltransferase 2-like" evidence="5">
    <location>
        <begin position="48"/>
        <end position="181"/>
    </location>
</feature>
<feature type="transmembrane region" description="Helical" evidence="4">
    <location>
        <begin position="341"/>
        <end position="366"/>
    </location>
</feature>
<feature type="transmembrane region" description="Helical" evidence="4">
    <location>
        <begin position="312"/>
        <end position="329"/>
    </location>
</feature>
<keyword evidence="7" id="KW-1185">Reference proteome</keyword>
<dbReference type="PANTHER" id="PTHR43630">
    <property type="entry name" value="POLY-BETA-1,6-N-ACETYL-D-GLUCOSAMINE SYNTHASE"/>
    <property type="match status" value="1"/>
</dbReference>
<dbReference type="GO" id="GO:0016757">
    <property type="term" value="F:glycosyltransferase activity"/>
    <property type="evidence" value="ECO:0007669"/>
    <property type="project" value="UniProtKB-KW"/>
</dbReference>
<evidence type="ECO:0000256" key="1">
    <source>
        <dbReference type="ARBA" id="ARBA00006739"/>
    </source>
</evidence>
<dbReference type="SUPFAM" id="SSF53448">
    <property type="entry name" value="Nucleotide-diphospho-sugar transferases"/>
    <property type="match status" value="1"/>
</dbReference>
<keyword evidence="4" id="KW-0812">Transmembrane</keyword>
<dbReference type="AlphaFoldDB" id="A0A1H1YJV4"/>
<name>A0A1H1YJV4_MUCMA</name>
<feature type="transmembrane region" description="Helical" evidence="4">
    <location>
        <begin position="6"/>
        <end position="25"/>
    </location>
</feature>
<sequence length="372" mass="42951">MENYIKEALVLLLQLCFIIQLYYLVGDHSLLTAYKPMEELIPANIPISVIISARNEAHNLGRYLPLILEQNYPDFEVVVINDCSYDTSDIVLEELQAKYPHLKVVTITEHDRFKTGKKFALTLGIKAAKNEHLLFTDADCEPASPNWIARMAANFTTPAQIVLGYSPYYKSRNFLNPFVRFETLKSAINYLSAALDGDPYMGVGRNLAYTKTLFFNAKGFASHMHVISGDDDLFVNENATTDNTIIEIHPETFTYTTAKTTLTTWYRQKKRHMGVGKLYKNRHRRQLSFDAITGFLFYVVLILCLVFNFEPLLALGIFMFRLILQFVIYKKVFKKLDAYGLFWYLPGLDLFYYIYLNVFGLIGTFIKTKQWK</sequence>
<keyword evidence="4" id="KW-0472">Membrane</keyword>
<evidence type="ECO:0000313" key="6">
    <source>
        <dbReference type="EMBL" id="SDT21664.1"/>
    </source>
</evidence>
<dbReference type="EMBL" id="LT629740">
    <property type="protein sequence ID" value="SDT21664.1"/>
    <property type="molecule type" value="Genomic_DNA"/>
</dbReference>
<dbReference type="Gene3D" id="3.90.550.10">
    <property type="entry name" value="Spore Coat Polysaccharide Biosynthesis Protein SpsA, Chain A"/>
    <property type="match status" value="1"/>
</dbReference>
<evidence type="ECO:0000256" key="4">
    <source>
        <dbReference type="SAM" id="Phobius"/>
    </source>
</evidence>
<accession>A0A1H1YJV4</accession>
<dbReference type="Pfam" id="PF00535">
    <property type="entry name" value="Glycos_transf_2"/>
    <property type="match status" value="1"/>
</dbReference>
<evidence type="ECO:0000256" key="3">
    <source>
        <dbReference type="ARBA" id="ARBA00022679"/>
    </source>
</evidence>
<evidence type="ECO:0000259" key="5">
    <source>
        <dbReference type="Pfam" id="PF00535"/>
    </source>
</evidence>
<dbReference type="Proteomes" id="UP000199679">
    <property type="component" value="Chromosome I"/>
</dbReference>
<dbReference type="STRING" id="652787.SAMN05216490_2761"/>
<protein>
    <submittedName>
        <fullName evidence="6">Glycosyltransferase, catalytic subunit of cellulose synthase and poly-beta-1,6-N-acetylglucosamine synthase</fullName>
    </submittedName>
</protein>
<reference evidence="6 7" key="1">
    <citation type="submission" date="2016-10" db="EMBL/GenBank/DDBJ databases">
        <authorList>
            <person name="de Groot N.N."/>
        </authorList>
    </citation>
    <scope>NUCLEOTIDE SEQUENCE [LARGE SCALE GENOMIC DNA]</scope>
    <source>
        <strain evidence="6 7">MP1X4</strain>
    </source>
</reference>
<evidence type="ECO:0000256" key="2">
    <source>
        <dbReference type="ARBA" id="ARBA00022676"/>
    </source>
</evidence>